<dbReference type="KEGG" id="bid:Bind_3550"/>
<dbReference type="eggNOG" id="ENOG50339BG">
    <property type="taxonomic scope" value="Bacteria"/>
</dbReference>
<protein>
    <submittedName>
        <fullName evidence="1">Uncharacterized protein</fullName>
    </submittedName>
</protein>
<organism evidence="1 2">
    <name type="scientific">Beijerinckia indica subsp. indica (strain ATCC 9039 / DSM 1715 / NCIMB 8712)</name>
    <dbReference type="NCBI Taxonomy" id="395963"/>
    <lineage>
        <taxon>Bacteria</taxon>
        <taxon>Pseudomonadati</taxon>
        <taxon>Pseudomonadota</taxon>
        <taxon>Alphaproteobacteria</taxon>
        <taxon>Hyphomicrobiales</taxon>
        <taxon>Beijerinckiaceae</taxon>
        <taxon>Beijerinckia</taxon>
    </lineage>
</organism>
<reference evidence="2" key="1">
    <citation type="submission" date="2008-03" db="EMBL/GenBank/DDBJ databases">
        <title>Complete sequence of chromosome of Beijerinckia indica subsp. indica ATCC 9039.</title>
        <authorList>
            <consortium name="US DOE Joint Genome Institute"/>
            <person name="Copeland A."/>
            <person name="Lucas S."/>
            <person name="Lapidus A."/>
            <person name="Glavina del Rio T."/>
            <person name="Dalin E."/>
            <person name="Tice H."/>
            <person name="Bruce D."/>
            <person name="Goodwin L."/>
            <person name="Pitluck S."/>
            <person name="LaButti K."/>
            <person name="Schmutz J."/>
            <person name="Larimer F."/>
            <person name="Land M."/>
            <person name="Hauser L."/>
            <person name="Kyrpides N."/>
            <person name="Mikhailova N."/>
            <person name="Dunfield P.F."/>
            <person name="Dedysh S.N."/>
            <person name="Liesack W."/>
            <person name="Saw J.H."/>
            <person name="Alam M."/>
            <person name="Chen Y."/>
            <person name="Murrell J.C."/>
            <person name="Richardson P."/>
        </authorList>
    </citation>
    <scope>NUCLEOTIDE SEQUENCE [LARGE SCALE GENOMIC DNA]</scope>
    <source>
        <strain evidence="2">ATCC 9039 / DSM 1715 / NCIMB 8712</strain>
    </source>
</reference>
<evidence type="ECO:0000313" key="2">
    <source>
        <dbReference type="Proteomes" id="UP000001695"/>
    </source>
</evidence>
<keyword evidence="2" id="KW-1185">Reference proteome</keyword>
<proteinExistence type="predicted"/>
<dbReference type="EMBL" id="CP001016">
    <property type="protein sequence ID" value="ACB97107.1"/>
    <property type="molecule type" value="Genomic_DNA"/>
</dbReference>
<sequence length="91" mass="10256">MAKQDNSVTEKENIVTAYGSGSEGEVIIDVRFYPTGRVNTINQRPLNLEPQDWFDRLCKKFPADYRPLAGGRGTFRIASDRFTAMLQENAA</sequence>
<dbReference type="RefSeq" id="WP_012386455.1">
    <property type="nucleotide sequence ID" value="NC_010581.1"/>
</dbReference>
<evidence type="ECO:0000313" key="1">
    <source>
        <dbReference type="EMBL" id="ACB97107.1"/>
    </source>
</evidence>
<gene>
    <name evidence="1" type="ordered locus">Bind_3550</name>
</gene>
<dbReference type="Proteomes" id="UP000001695">
    <property type="component" value="Chromosome"/>
</dbReference>
<reference evidence="1 2" key="2">
    <citation type="journal article" date="2010" name="J. Bacteriol.">
        <title>Complete genome sequence of Beijerinckia indica subsp. indica.</title>
        <authorList>
            <person name="Tamas I."/>
            <person name="Dedysh S.N."/>
            <person name="Liesack W."/>
            <person name="Stott M.B."/>
            <person name="Alam M."/>
            <person name="Murrell J.C."/>
            <person name="Dunfield P.F."/>
        </authorList>
    </citation>
    <scope>NUCLEOTIDE SEQUENCE [LARGE SCALE GENOMIC DNA]</scope>
    <source>
        <strain evidence="2">ATCC 9039 / DSM 1715 / NCIMB 8712</strain>
    </source>
</reference>
<dbReference type="HOGENOM" id="CLU_187421_0_0_5"/>
<accession>B2IFI2</accession>
<dbReference type="AlphaFoldDB" id="B2IFI2"/>
<name>B2IFI2_BEII9</name>